<proteinExistence type="predicted"/>
<keyword evidence="3" id="KW-1185">Reference proteome</keyword>
<accession>A0A0E0K753</accession>
<feature type="region of interest" description="Disordered" evidence="1">
    <location>
        <begin position="1"/>
        <end position="20"/>
    </location>
</feature>
<dbReference type="AlphaFoldDB" id="A0A0E0K753"/>
<reference evidence="2" key="2">
    <citation type="submission" date="2018-05" db="EMBL/GenBank/DDBJ databases">
        <title>OpunRS2 (Oryza punctata Reference Sequence Version 2).</title>
        <authorList>
            <person name="Zhang J."/>
            <person name="Kudrna D."/>
            <person name="Lee S."/>
            <person name="Talag J."/>
            <person name="Welchert J."/>
            <person name="Wing R.A."/>
        </authorList>
    </citation>
    <scope>NUCLEOTIDE SEQUENCE [LARGE SCALE GENOMIC DNA]</scope>
</reference>
<evidence type="ECO:0000313" key="2">
    <source>
        <dbReference type="EnsemblPlants" id="OPUNC02G35150.5"/>
    </source>
</evidence>
<dbReference type="HOGENOM" id="CLU_1597147_0_0_1"/>
<dbReference type="PANTHER" id="PTHR37724:SF1">
    <property type="entry name" value="OS02G0564300 PROTEIN"/>
    <property type="match status" value="1"/>
</dbReference>
<name>A0A0E0K753_ORYPU</name>
<reference evidence="2" key="1">
    <citation type="submission" date="2015-04" db="UniProtKB">
        <authorList>
            <consortium name="EnsemblPlants"/>
        </authorList>
    </citation>
    <scope>IDENTIFICATION</scope>
</reference>
<evidence type="ECO:0000256" key="1">
    <source>
        <dbReference type="SAM" id="MobiDB-lite"/>
    </source>
</evidence>
<sequence length="167" mass="18445">MGGGPRTFPGGLSKWQHKRMHEKLARHKERGLLRHEKQLYLARLRSEIRASRLPAAGAGASPSNDGDGPTSSRAHIRALADRFLLPGAEDLWNEDDGPIHRAERPLPPRRIVSGCRNGRDRHGRALVVAMELSFRHSVANKGCILLFLRSQEMLLRDASVPGASGVQ</sequence>
<evidence type="ECO:0000313" key="3">
    <source>
        <dbReference type="Proteomes" id="UP000026962"/>
    </source>
</evidence>
<protein>
    <submittedName>
        <fullName evidence="2">Uncharacterized protein</fullName>
    </submittedName>
</protein>
<dbReference type="Proteomes" id="UP000026962">
    <property type="component" value="Chromosome 2"/>
</dbReference>
<dbReference type="PANTHER" id="PTHR37724">
    <property type="entry name" value="OS02G0564300 PROTEIN"/>
    <property type="match status" value="1"/>
</dbReference>
<feature type="region of interest" description="Disordered" evidence="1">
    <location>
        <begin position="53"/>
        <end position="73"/>
    </location>
</feature>
<dbReference type="Gramene" id="OPUNC02G35150.5">
    <property type="protein sequence ID" value="OPUNC02G35150.5"/>
    <property type="gene ID" value="OPUNC02G35150"/>
</dbReference>
<organism evidence="2">
    <name type="scientific">Oryza punctata</name>
    <name type="common">Red rice</name>
    <dbReference type="NCBI Taxonomy" id="4537"/>
    <lineage>
        <taxon>Eukaryota</taxon>
        <taxon>Viridiplantae</taxon>
        <taxon>Streptophyta</taxon>
        <taxon>Embryophyta</taxon>
        <taxon>Tracheophyta</taxon>
        <taxon>Spermatophyta</taxon>
        <taxon>Magnoliopsida</taxon>
        <taxon>Liliopsida</taxon>
        <taxon>Poales</taxon>
        <taxon>Poaceae</taxon>
        <taxon>BOP clade</taxon>
        <taxon>Oryzoideae</taxon>
        <taxon>Oryzeae</taxon>
        <taxon>Oryzinae</taxon>
        <taxon>Oryza</taxon>
    </lineage>
</organism>
<feature type="compositionally biased region" description="Polar residues" evidence="1">
    <location>
        <begin position="61"/>
        <end position="73"/>
    </location>
</feature>
<dbReference type="EnsemblPlants" id="OPUNC02G35150.5">
    <property type="protein sequence ID" value="OPUNC02G35150.5"/>
    <property type="gene ID" value="OPUNC02G35150"/>
</dbReference>